<dbReference type="Gene3D" id="2.60.120.10">
    <property type="entry name" value="Jelly Rolls"/>
    <property type="match status" value="1"/>
</dbReference>
<dbReference type="PANTHER" id="PTHR43280">
    <property type="entry name" value="ARAC-FAMILY TRANSCRIPTIONAL REGULATOR"/>
    <property type="match status" value="1"/>
</dbReference>
<name>A0AAE3WBW6_9RHOB</name>
<comment type="caution">
    <text evidence="6">The sequence shown here is derived from an EMBL/GenBank/DDBJ whole genome shotgun (WGS) entry which is preliminary data.</text>
</comment>
<evidence type="ECO:0000313" key="7">
    <source>
        <dbReference type="Proteomes" id="UP001226762"/>
    </source>
</evidence>
<evidence type="ECO:0000256" key="2">
    <source>
        <dbReference type="ARBA" id="ARBA00023125"/>
    </source>
</evidence>
<feature type="domain" description="HTH araC/xylS-type" evidence="5">
    <location>
        <begin position="196"/>
        <end position="294"/>
    </location>
</feature>
<dbReference type="CDD" id="cd06999">
    <property type="entry name" value="cupin_HpaA-like_N"/>
    <property type="match status" value="1"/>
</dbReference>
<proteinExistence type="predicted"/>
<gene>
    <name evidence="6" type="ORF">NO357_02935</name>
</gene>
<dbReference type="GO" id="GO:0003700">
    <property type="term" value="F:DNA-binding transcription factor activity"/>
    <property type="evidence" value="ECO:0007669"/>
    <property type="project" value="InterPro"/>
</dbReference>
<keyword evidence="1" id="KW-0805">Transcription regulation</keyword>
<evidence type="ECO:0000256" key="4">
    <source>
        <dbReference type="ARBA" id="ARBA00023163"/>
    </source>
</evidence>
<protein>
    <submittedName>
        <fullName evidence="6">Helix-turn-helix domain-containing protein</fullName>
    </submittedName>
</protein>
<dbReference type="Pfam" id="PF12833">
    <property type="entry name" value="HTH_18"/>
    <property type="match status" value="1"/>
</dbReference>
<dbReference type="SUPFAM" id="SSF46689">
    <property type="entry name" value="Homeodomain-like"/>
    <property type="match status" value="1"/>
</dbReference>
<dbReference type="InterPro" id="IPR047264">
    <property type="entry name" value="Cupin_HpaA-like_N"/>
</dbReference>
<keyword evidence="3" id="KW-0010">Activator</keyword>
<dbReference type="InterPro" id="IPR014710">
    <property type="entry name" value="RmlC-like_jellyroll"/>
</dbReference>
<dbReference type="Gene3D" id="1.10.10.60">
    <property type="entry name" value="Homeodomain-like"/>
    <property type="match status" value="1"/>
</dbReference>
<keyword evidence="2" id="KW-0238">DNA-binding</keyword>
<dbReference type="InterPro" id="IPR020449">
    <property type="entry name" value="Tscrpt_reg_AraC-type_HTH"/>
</dbReference>
<dbReference type="Pfam" id="PF02311">
    <property type="entry name" value="AraC_binding"/>
    <property type="match status" value="1"/>
</dbReference>
<dbReference type="InterPro" id="IPR003313">
    <property type="entry name" value="AraC-bd"/>
</dbReference>
<reference evidence="6" key="1">
    <citation type="submission" date="2022-07" db="EMBL/GenBank/DDBJ databases">
        <authorList>
            <person name="Otstavnykh N."/>
            <person name="Isaeva M."/>
            <person name="Bystritskaya E."/>
        </authorList>
    </citation>
    <scope>NUCLEOTIDE SEQUENCE</scope>
    <source>
        <strain evidence="6">KCTC 52189</strain>
    </source>
</reference>
<dbReference type="SMART" id="SM00342">
    <property type="entry name" value="HTH_ARAC"/>
    <property type="match status" value="1"/>
</dbReference>
<evidence type="ECO:0000256" key="3">
    <source>
        <dbReference type="ARBA" id="ARBA00023159"/>
    </source>
</evidence>
<dbReference type="InterPro" id="IPR018060">
    <property type="entry name" value="HTH_AraC"/>
</dbReference>
<dbReference type="InterPro" id="IPR009057">
    <property type="entry name" value="Homeodomain-like_sf"/>
</dbReference>
<dbReference type="PROSITE" id="PS01124">
    <property type="entry name" value="HTH_ARAC_FAMILY_2"/>
    <property type="match status" value="1"/>
</dbReference>
<dbReference type="InterPro" id="IPR037923">
    <property type="entry name" value="HTH-like"/>
</dbReference>
<dbReference type="PANTHER" id="PTHR43280:SF32">
    <property type="entry name" value="TRANSCRIPTIONAL REGULATORY PROTEIN"/>
    <property type="match status" value="1"/>
</dbReference>
<dbReference type="AlphaFoldDB" id="A0AAE3WBW6"/>
<dbReference type="SUPFAM" id="SSF51215">
    <property type="entry name" value="Regulatory protein AraC"/>
    <property type="match status" value="1"/>
</dbReference>
<dbReference type="Proteomes" id="UP001226762">
    <property type="component" value="Unassembled WGS sequence"/>
</dbReference>
<evidence type="ECO:0000313" key="6">
    <source>
        <dbReference type="EMBL" id="MDQ2088855.1"/>
    </source>
</evidence>
<reference evidence="6" key="2">
    <citation type="submission" date="2023-02" db="EMBL/GenBank/DDBJ databases">
        <title>'Rhodoalgimonas zhirmunskyi' gen. nov., isolated from a red alga.</title>
        <authorList>
            <person name="Nedashkovskaya O.I."/>
            <person name="Otstavnykh N.Y."/>
            <person name="Bystritskaya E.P."/>
            <person name="Balabanova L.A."/>
            <person name="Isaeva M.P."/>
        </authorList>
    </citation>
    <scope>NUCLEOTIDE SEQUENCE</scope>
    <source>
        <strain evidence="6">KCTC 52189</strain>
    </source>
</reference>
<dbReference type="EMBL" id="JANHAX010000001">
    <property type="protein sequence ID" value="MDQ2088855.1"/>
    <property type="molecule type" value="Genomic_DNA"/>
</dbReference>
<keyword evidence="4" id="KW-0804">Transcription</keyword>
<sequence>MDRRVQYLYDSNMMEGASHIQTFALFGDDSELPDVVHVETIEARSRLHDWEFTPHRHGNLHQVLLLQSGGGEATLDGRALPLSDMKIINVPIGIVHGYRFDEGTRGHVVTLAAEVFDGSLRPSEGLAGILARPALIDAPEPIAETIRRIEAAFISRSFGRAQILRSLSGLLLGQIAQAMMETDDLAGPAATPPLLARFDHLIEQHYRSAWSVSDYARALAVTPTHLSRISRAATGRPASKRIEERLIREARRNLVYTNLPVSTIAYELGFDDPAYFSRVFSRATGLSPRAFRERAAA</sequence>
<keyword evidence="7" id="KW-1185">Reference proteome</keyword>
<evidence type="ECO:0000256" key="1">
    <source>
        <dbReference type="ARBA" id="ARBA00023015"/>
    </source>
</evidence>
<dbReference type="PRINTS" id="PR00032">
    <property type="entry name" value="HTHARAC"/>
</dbReference>
<organism evidence="6 7">
    <name type="scientific">Marimonas arenosa</name>
    <dbReference type="NCBI Taxonomy" id="1795305"/>
    <lineage>
        <taxon>Bacteria</taxon>
        <taxon>Pseudomonadati</taxon>
        <taxon>Pseudomonadota</taxon>
        <taxon>Alphaproteobacteria</taxon>
        <taxon>Rhodobacterales</taxon>
        <taxon>Paracoccaceae</taxon>
        <taxon>Marimonas</taxon>
    </lineage>
</organism>
<dbReference type="GO" id="GO:0043565">
    <property type="term" value="F:sequence-specific DNA binding"/>
    <property type="evidence" value="ECO:0007669"/>
    <property type="project" value="InterPro"/>
</dbReference>
<accession>A0AAE3WBW6</accession>
<evidence type="ECO:0000259" key="5">
    <source>
        <dbReference type="PROSITE" id="PS01124"/>
    </source>
</evidence>